<gene>
    <name evidence="2" type="ORF">As57867_003339</name>
</gene>
<feature type="compositionally biased region" description="Polar residues" evidence="1">
    <location>
        <begin position="8"/>
        <end position="20"/>
    </location>
</feature>
<reference evidence="2" key="1">
    <citation type="submission" date="2019-06" db="EMBL/GenBank/DDBJ databases">
        <title>Genomics analysis of Aphanomyces spp. identifies a new class of oomycete effector associated with host adaptation.</title>
        <authorList>
            <person name="Gaulin E."/>
        </authorList>
    </citation>
    <scope>NUCLEOTIDE SEQUENCE</scope>
    <source>
        <strain evidence="2">CBS 578.67</strain>
    </source>
</reference>
<evidence type="ECO:0000256" key="1">
    <source>
        <dbReference type="SAM" id="MobiDB-lite"/>
    </source>
</evidence>
<feature type="region of interest" description="Disordered" evidence="1">
    <location>
        <begin position="1"/>
        <end position="90"/>
    </location>
</feature>
<feature type="region of interest" description="Disordered" evidence="1">
    <location>
        <begin position="102"/>
        <end position="165"/>
    </location>
</feature>
<evidence type="ECO:0000313" key="2">
    <source>
        <dbReference type="EMBL" id="KAF0715470.1"/>
    </source>
</evidence>
<protein>
    <submittedName>
        <fullName evidence="2">Uncharacterized protein</fullName>
    </submittedName>
</protein>
<dbReference type="EMBL" id="VJMH01000582">
    <property type="protein sequence ID" value="KAF0715470.1"/>
    <property type="molecule type" value="Genomic_DNA"/>
</dbReference>
<sequence length="165" mass="17552">MADESEDASNAKTSPSSTVNRRLGFSQHNLDDADASQGSRQSRENAHGLVLETDDEILPTPAKSSEAKDESTVAITEDISKDCAPPLLRNPSPLMAIKIEKGQMMASSSSTRSTASDGIGLSNQVPRQASGKIKTPVFEVDEPTKQKAKAKVTRAQKASTIDIAQ</sequence>
<name>A0A6A4ZSM8_9STRA</name>
<comment type="caution">
    <text evidence="2">The sequence shown here is derived from an EMBL/GenBank/DDBJ whole genome shotgun (WGS) entry which is preliminary data.</text>
</comment>
<feature type="non-terminal residue" evidence="2">
    <location>
        <position position="165"/>
    </location>
</feature>
<feature type="compositionally biased region" description="Low complexity" evidence="1">
    <location>
        <begin position="106"/>
        <end position="116"/>
    </location>
</feature>
<organism evidence="2">
    <name type="scientific">Aphanomyces stellatus</name>
    <dbReference type="NCBI Taxonomy" id="120398"/>
    <lineage>
        <taxon>Eukaryota</taxon>
        <taxon>Sar</taxon>
        <taxon>Stramenopiles</taxon>
        <taxon>Oomycota</taxon>
        <taxon>Saprolegniomycetes</taxon>
        <taxon>Saprolegniales</taxon>
        <taxon>Verrucalvaceae</taxon>
        <taxon>Aphanomyces</taxon>
    </lineage>
</organism>
<proteinExistence type="predicted"/>
<dbReference type="AlphaFoldDB" id="A0A6A4ZSM8"/>
<accession>A0A6A4ZSM8</accession>